<dbReference type="InterPro" id="IPR052020">
    <property type="entry name" value="Cyclic_di-GMP/3'3'-cGAMP_PDE"/>
</dbReference>
<dbReference type="Gene3D" id="1.10.3210.10">
    <property type="entry name" value="Hypothetical protein af1432"/>
    <property type="match status" value="1"/>
</dbReference>
<dbReference type="Proteomes" id="UP000295135">
    <property type="component" value="Unassembled WGS sequence"/>
</dbReference>
<keyword evidence="1" id="KW-1133">Transmembrane helix</keyword>
<proteinExistence type="predicted"/>
<comment type="caution">
    <text evidence="3">The sequence shown here is derived from an EMBL/GenBank/DDBJ whole genome shotgun (WGS) entry which is preliminary data.</text>
</comment>
<dbReference type="GO" id="GO:0008081">
    <property type="term" value="F:phosphoric diester hydrolase activity"/>
    <property type="evidence" value="ECO:0007669"/>
    <property type="project" value="UniProtKB-ARBA"/>
</dbReference>
<dbReference type="SMART" id="SM00471">
    <property type="entry name" value="HDc"/>
    <property type="match status" value="1"/>
</dbReference>
<dbReference type="PROSITE" id="PS51832">
    <property type="entry name" value="HD_GYP"/>
    <property type="match status" value="1"/>
</dbReference>
<evidence type="ECO:0000259" key="2">
    <source>
        <dbReference type="PROSITE" id="PS51832"/>
    </source>
</evidence>
<dbReference type="EMBL" id="SLZY01000010">
    <property type="protein sequence ID" value="TCS71290.1"/>
    <property type="molecule type" value="Genomic_DNA"/>
</dbReference>
<feature type="transmembrane region" description="Helical" evidence="1">
    <location>
        <begin position="32"/>
        <end position="51"/>
    </location>
</feature>
<keyword evidence="1" id="KW-0472">Membrane</keyword>
<keyword evidence="4" id="KW-1185">Reference proteome</keyword>
<dbReference type="AlphaFoldDB" id="A0A4R3JU76"/>
<evidence type="ECO:0000256" key="1">
    <source>
        <dbReference type="SAM" id="Phobius"/>
    </source>
</evidence>
<accession>A0A4R3JU76</accession>
<dbReference type="RefSeq" id="WP_197721777.1">
    <property type="nucleotide sequence ID" value="NZ_AP018721.1"/>
</dbReference>
<evidence type="ECO:0000313" key="4">
    <source>
        <dbReference type="Proteomes" id="UP000295135"/>
    </source>
</evidence>
<evidence type="ECO:0000313" key="3">
    <source>
        <dbReference type="EMBL" id="TCS71290.1"/>
    </source>
</evidence>
<gene>
    <name evidence="3" type="ORF">EDC61_11015</name>
</gene>
<dbReference type="PANTHER" id="PTHR45228:SF1">
    <property type="entry name" value="CYCLIC DI-GMP PHOSPHODIESTERASE TM_0186"/>
    <property type="match status" value="1"/>
</dbReference>
<name>A0A4R3JU76_9PROT</name>
<feature type="domain" description="HD-GYP" evidence="2">
    <location>
        <begin position="219"/>
        <end position="414"/>
    </location>
</feature>
<sequence length="431" mass="47902">MAESTTTVSTDSSPAPSKLITSIHRYVLPRVALAWLLLSLAVGGSVFWVEIERIDERVANMALAEAHRFPADLLREKKPELIQAHLENLTRQHFTLVEVYDANRAVIAEHVAPEHAVLKDSLHGFAHGFPERESITYQRLRIDGRWVLQVLVPLRDAAGGLAGFLEGVYLIDRETEDAIYADISVTLVFVLLAVLATSIVLYPLVIALNRDVLRQARQILRGNLEMMEVLGSAIAKRDSDTNSHNYRVTLYAVALAEAVHAEREQIRRLIAGAFLHDVGKIGISDNILLKPGKLDDEEFRIMQSHVELGEDIIRHSRFLSAARDVVAGHHENFDGSGYPRGLAGKAIPLVARIFAVVDVFDALTSKRPYKAPMPFEQAMAILRQGAGSHFDPALVEAFDTIAREQHSALQAADEHSLRDRLERVLATYYGI</sequence>
<organism evidence="3 4">
    <name type="scientific">Sulfuritortus calidifontis</name>
    <dbReference type="NCBI Taxonomy" id="1914471"/>
    <lineage>
        <taxon>Bacteria</taxon>
        <taxon>Pseudomonadati</taxon>
        <taxon>Pseudomonadota</taxon>
        <taxon>Betaproteobacteria</taxon>
        <taxon>Nitrosomonadales</taxon>
        <taxon>Thiobacillaceae</taxon>
        <taxon>Sulfuritortus</taxon>
    </lineage>
</organism>
<reference evidence="3 4" key="1">
    <citation type="submission" date="2019-03" db="EMBL/GenBank/DDBJ databases">
        <title>Genomic Encyclopedia of Type Strains, Phase IV (KMG-IV): sequencing the most valuable type-strain genomes for metagenomic binning, comparative biology and taxonomic classification.</title>
        <authorList>
            <person name="Goeker M."/>
        </authorList>
    </citation>
    <scope>NUCLEOTIDE SEQUENCE [LARGE SCALE GENOMIC DNA]</scope>
    <source>
        <strain evidence="3 4">DSM 103923</strain>
    </source>
</reference>
<protein>
    <submittedName>
        <fullName evidence="3">HD domain-containing protein</fullName>
    </submittedName>
</protein>
<keyword evidence="1" id="KW-0812">Transmembrane</keyword>
<dbReference type="SUPFAM" id="SSF109604">
    <property type="entry name" value="HD-domain/PDEase-like"/>
    <property type="match status" value="1"/>
</dbReference>
<dbReference type="PANTHER" id="PTHR45228">
    <property type="entry name" value="CYCLIC DI-GMP PHOSPHODIESTERASE TM_0186-RELATED"/>
    <property type="match status" value="1"/>
</dbReference>
<dbReference type="InterPro" id="IPR037522">
    <property type="entry name" value="HD_GYP_dom"/>
</dbReference>
<feature type="transmembrane region" description="Helical" evidence="1">
    <location>
        <begin position="183"/>
        <end position="208"/>
    </location>
</feature>
<dbReference type="Pfam" id="PF13487">
    <property type="entry name" value="HD_5"/>
    <property type="match status" value="1"/>
</dbReference>
<dbReference type="InterPro" id="IPR003607">
    <property type="entry name" value="HD/PDEase_dom"/>
</dbReference>
<dbReference type="CDD" id="cd00077">
    <property type="entry name" value="HDc"/>
    <property type="match status" value="1"/>
</dbReference>